<accession>A0A662D5K2</accession>
<dbReference type="Proteomes" id="UP000267654">
    <property type="component" value="Unassembled WGS sequence"/>
</dbReference>
<evidence type="ECO:0000313" key="2">
    <source>
        <dbReference type="Proteomes" id="UP000267654"/>
    </source>
</evidence>
<proteinExistence type="predicted"/>
<dbReference type="Gene3D" id="1.10.10.10">
    <property type="entry name" value="Winged helix-like DNA-binding domain superfamily/Winged helix DNA-binding domain"/>
    <property type="match status" value="1"/>
</dbReference>
<dbReference type="SUPFAM" id="SSF46785">
    <property type="entry name" value="Winged helix' DNA-binding domain"/>
    <property type="match status" value="1"/>
</dbReference>
<protein>
    <recommendedName>
        <fullName evidence="3">Winged helix-turn-helix transcriptional regulator</fullName>
    </recommendedName>
</protein>
<sequence>MLSRLEQEIELIKRHATILKFVIEKAPIGIIKLSELSGYPQHKVRYSLRVLEHQSLIKPSSEGAVATSKARKFIKFLPGKIKQLSRRLENLGLSFKKEGFL</sequence>
<dbReference type="AlphaFoldDB" id="A0A662D5K2"/>
<name>A0A662D5K2_UNCAE</name>
<dbReference type="EMBL" id="QMQB01000282">
    <property type="protein sequence ID" value="RLE11080.1"/>
    <property type="molecule type" value="Genomic_DNA"/>
</dbReference>
<organism evidence="1 2">
    <name type="scientific">Aerophobetes bacterium</name>
    <dbReference type="NCBI Taxonomy" id="2030807"/>
    <lineage>
        <taxon>Bacteria</taxon>
        <taxon>Candidatus Aerophobota</taxon>
    </lineage>
</organism>
<comment type="caution">
    <text evidence="1">The sequence shown here is derived from an EMBL/GenBank/DDBJ whole genome shotgun (WGS) entry which is preliminary data.</text>
</comment>
<evidence type="ECO:0000313" key="1">
    <source>
        <dbReference type="EMBL" id="RLE11080.1"/>
    </source>
</evidence>
<reference evidence="1 2" key="1">
    <citation type="submission" date="2018-06" db="EMBL/GenBank/DDBJ databases">
        <title>Extensive metabolic versatility and redundancy in microbially diverse, dynamic hydrothermal sediments.</title>
        <authorList>
            <person name="Dombrowski N."/>
            <person name="Teske A."/>
            <person name="Baker B.J."/>
        </authorList>
    </citation>
    <scope>NUCLEOTIDE SEQUENCE [LARGE SCALE GENOMIC DNA]</scope>
    <source>
        <strain evidence="1">B19_G9</strain>
    </source>
</reference>
<evidence type="ECO:0008006" key="3">
    <source>
        <dbReference type="Google" id="ProtNLM"/>
    </source>
</evidence>
<dbReference type="InterPro" id="IPR036390">
    <property type="entry name" value="WH_DNA-bd_sf"/>
</dbReference>
<gene>
    <name evidence="1" type="ORF">DRI96_06845</name>
</gene>
<dbReference type="InterPro" id="IPR036388">
    <property type="entry name" value="WH-like_DNA-bd_sf"/>
</dbReference>